<dbReference type="Proteomes" id="UP000180246">
    <property type="component" value="Unassembled WGS sequence"/>
</dbReference>
<dbReference type="InterPro" id="IPR007690">
    <property type="entry name" value="T2SS_GspM"/>
</dbReference>
<keyword evidence="5" id="KW-0997">Cell inner membrane</keyword>
<evidence type="ECO:0000256" key="5">
    <source>
        <dbReference type="ARBA" id="ARBA00022519"/>
    </source>
</evidence>
<dbReference type="EMBL" id="JRYB01000001">
    <property type="protein sequence ID" value="OIJ41879.1"/>
    <property type="molecule type" value="Genomic_DNA"/>
</dbReference>
<evidence type="ECO:0000256" key="1">
    <source>
        <dbReference type="ARBA" id="ARBA00004377"/>
    </source>
</evidence>
<evidence type="ECO:0000256" key="8">
    <source>
        <dbReference type="ARBA" id="ARBA00022989"/>
    </source>
</evidence>
<keyword evidence="6 11" id="KW-0812">Transmembrane</keyword>
<evidence type="ECO:0000256" key="7">
    <source>
        <dbReference type="ARBA" id="ARBA00022927"/>
    </source>
</evidence>
<dbReference type="AlphaFoldDB" id="A0A1S2NA60"/>
<evidence type="ECO:0000256" key="4">
    <source>
        <dbReference type="ARBA" id="ARBA00022475"/>
    </source>
</evidence>
<keyword evidence="9 11" id="KW-0472">Membrane</keyword>
<evidence type="ECO:0000256" key="10">
    <source>
        <dbReference type="SAM" id="Coils"/>
    </source>
</evidence>
<organism evidence="12 13">
    <name type="scientific">Massilia timonae</name>
    <dbReference type="NCBI Taxonomy" id="47229"/>
    <lineage>
        <taxon>Bacteria</taxon>
        <taxon>Pseudomonadati</taxon>
        <taxon>Pseudomonadota</taxon>
        <taxon>Betaproteobacteria</taxon>
        <taxon>Burkholderiales</taxon>
        <taxon>Oxalobacteraceae</taxon>
        <taxon>Telluria group</taxon>
        <taxon>Massilia</taxon>
    </lineage>
</organism>
<feature type="coiled-coil region" evidence="10">
    <location>
        <begin position="53"/>
        <end position="80"/>
    </location>
</feature>
<dbReference type="GO" id="GO:0005886">
    <property type="term" value="C:plasma membrane"/>
    <property type="evidence" value="ECO:0007669"/>
    <property type="project" value="UniProtKB-SubCell"/>
</dbReference>
<name>A0A1S2NA60_9BURK</name>
<dbReference type="GO" id="GO:0015628">
    <property type="term" value="P:protein secretion by the type II secretion system"/>
    <property type="evidence" value="ECO:0007669"/>
    <property type="project" value="InterPro"/>
</dbReference>
<dbReference type="RefSeq" id="WP_071360813.1">
    <property type="nucleotide sequence ID" value="NZ_DALZDZ010000019.1"/>
</dbReference>
<evidence type="ECO:0000256" key="11">
    <source>
        <dbReference type="SAM" id="Phobius"/>
    </source>
</evidence>
<dbReference type="GO" id="GO:0015627">
    <property type="term" value="C:type II protein secretion system complex"/>
    <property type="evidence" value="ECO:0007669"/>
    <property type="project" value="InterPro"/>
</dbReference>
<keyword evidence="7" id="KW-0653">Protein transport</keyword>
<evidence type="ECO:0000256" key="3">
    <source>
        <dbReference type="ARBA" id="ARBA00022448"/>
    </source>
</evidence>
<proteinExistence type="inferred from homology"/>
<evidence type="ECO:0000256" key="2">
    <source>
        <dbReference type="ARBA" id="ARBA00010637"/>
    </source>
</evidence>
<comment type="subcellular location">
    <subcellularLocation>
        <location evidence="1">Cell inner membrane</location>
        <topology evidence="1">Single-pass membrane protein</topology>
    </subcellularLocation>
</comment>
<feature type="transmembrane region" description="Helical" evidence="11">
    <location>
        <begin position="28"/>
        <end position="50"/>
    </location>
</feature>
<dbReference type="SUPFAM" id="SSF103054">
    <property type="entry name" value="General secretion pathway protein M, EpsM"/>
    <property type="match status" value="1"/>
</dbReference>
<keyword evidence="4" id="KW-1003">Cell membrane</keyword>
<keyword evidence="10" id="KW-0175">Coiled coil</keyword>
<evidence type="ECO:0000313" key="12">
    <source>
        <dbReference type="EMBL" id="OIJ41879.1"/>
    </source>
</evidence>
<gene>
    <name evidence="12" type="ORF">LO55_1234</name>
</gene>
<comment type="similarity">
    <text evidence="2">Belongs to the GSP M family.</text>
</comment>
<keyword evidence="3" id="KW-0813">Transport</keyword>
<sequence>MNFAGKISGLRERATAYWIARTEQERKFLLVGGAVAALALFYLVLLEPALEGREQLRRSLPELRQQAAQLEALAGEARAAASEPAPAVTPVTNESLTASMAGRGLKPASLSVSGEFTKVQLNNVSFANLMAWLDAQRRESRLMVQDAQFSAQTALGQVDATLTLRQRSDPAS</sequence>
<evidence type="ECO:0000256" key="9">
    <source>
        <dbReference type="ARBA" id="ARBA00023136"/>
    </source>
</evidence>
<evidence type="ECO:0000313" key="13">
    <source>
        <dbReference type="Proteomes" id="UP000180246"/>
    </source>
</evidence>
<dbReference type="Pfam" id="PF04612">
    <property type="entry name" value="T2SSM"/>
    <property type="match status" value="1"/>
</dbReference>
<dbReference type="Gene3D" id="3.30.1360.100">
    <property type="entry name" value="General secretion pathway protein M, EpsM"/>
    <property type="match status" value="1"/>
</dbReference>
<accession>A0A1S2NA60</accession>
<dbReference type="InterPro" id="IPR023229">
    <property type="entry name" value="T2SS_M_periplasmic_sf"/>
</dbReference>
<comment type="caution">
    <text evidence="12">The sequence shown here is derived from an EMBL/GenBank/DDBJ whole genome shotgun (WGS) entry which is preliminary data.</text>
</comment>
<protein>
    <submittedName>
        <fullName evidence="12">Type II secretion system (T2SS), M family protein</fullName>
    </submittedName>
</protein>
<evidence type="ECO:0000256" key="6">
    <source>
        <dbReference type="ARBA" id="ARBA00022692"/>
    </source>
</evidence>
<keyword evidence="8 11" id="KW-1133">Transmembrane helix</keyword>
<reference evidence="12 13" key="1">
    <citation type="submission" date="2014-10" db="EMBL/GenBank/DDBJ databases">
        <authorList>
            <person name="Seo M.-J."/>
            <person name="Seok Y.J."/>
            <person name="Cha I.-T."/>
        </authorList>
    </citation>
    <scope>NUCLEOTIDE SEQUENCE [LARGE SCALE GENOMIC DNA]</scope>
    <source>
        <strain evidence="12 13">NEU</strain>
    </source>
</reference>